<sequence>MKSKNKYVALGLLLSFISCDLIFNDEIKEKSLGLLDKVNSVLDVSEKSVRSSTKKRRRVIKKRPSTSGRKSVNNLAQNVVSGDITSVLQDELQQNSIQNEVMLKDGLEINDVILNEESPNVVLSSTKSEFREEKVQKQQDIERANSITAVSTMYDSYEHAIMTHGRLTSLSGEGGELKETIESNSMDFTIDSDLRPEDIAGSNTISYIDEIEEDYEQYYWEEEDEGYKELLKEETRLDSRYKSYLEGVKYNVGAAIGTIDKLYNNYKLFEEQKTKIYSTYLDTLIKAQARKEAEKFTKEELEQDLKTLLSYIQVSAKTATNFVKIQEKNAKSRLDKLETEVKALIPIVQGHSDAYEAYKAIVRNKFLQMKDSLKVVQGSIDKNGSWY</sequence>
<evidence type="ECO:0000313" key="1">
    <source>
        <dbReference type="EMBL" id="ANF34653.1"/>
    </source>
</evidence>
<name>A0A172XDG1_BORTU</name>
<proteinExistence type="predicted"/>
<dbReference type="RefSeq" id="WP_119024560.1">
    <property type="nucleotide sequence ID" value="NZ_CP015636.1"/>
</dbReference>
<accession>A0A172XDG1</accession>
<keyword evidence="1" id="KW-0614">Plasmid</keyword>
<geneLocation type="plasmid" evidence="1 2">
    <name>lp48</name>
</geneLocation>
<gene>
    <name evidence="1" type="ORF">A7978_05260</name>
</gene>
<evidence type="ECO:0000313" key="2">
    <source>
        <dbReference type="Proteomes" id="UP000264231"/>
    </source>
</evidence>
<organism evidence="1 2">
    <name type="scientific">Borrelia turicatae</name>
    <dbReference type="NCBI Taxonomy" id="142"/>
    <lineage>
        <taxon>Bacteria</taxon>
        <taxon>Pseudomonadati</taxon>
        <taxon>Spirochaetota</taxon>
        <taxon>Spirochaetia</taxon>
        <taxon>Spirochaetales</taxon>
        <taxon>Borreliaceae</taxon>
        <taxon>Borrelia</taxon>
    </lineage>
</organism>
<dbReference type="EMBL" id="CP015636">
    <property type="protein sequence ID" value="ANF34653.1"/>
    <property type="molecule type" value="Genomic_DNA"/>
</dbReference>
<dbReference type="AlphaFoldDB" id="A0A172XDG1"/>
<protein>
    <submittedName>
        <fullName evidence="1">Ferrous iron transporter A</fullName>
    </submittedName>
</protein>
<dbReference type="CDD" id="cd22788">
    <property type="entry name" value="BBK32_C"/>
    <property type="match status" value="1"/>
</dbReference>
<dbReference type="PROSITE" id="PS51257">
    <property type="entry name" value="PROKAR_LIPOPROTEIN"/>
    <property type="match status" value="1"/>
</dbReference>
<reference evidence="1 2" key="1">
    <citation type="submission" date="2016-05" db="EMBL/GenBank/DDBJ databases">
        <title>Chromosome and linear plasmid sequence of a 2015 human isolate of tick-borne relapsing fever spirochete, Borrelia turicatae.</title>
        <authorList>
            <person name="Kingry L.C."/>
            <person name="Dhwani B."/>
            <person name="Replogle A."/>
            <person name="Sexton C."/>
            <person name="Rowe L."/>
            <person name="Stermole B.M."/>
            <person name="Christensen A.M."/>
            <person name="Schriefer M.E."/>
        </authorList>
    </citation>
    <scope>NUCLEOTIDE SEQUENCE [LARGE SCALE GENOMIC DNA]</scope>
    <source>
        <strain evidence="1 2">BTE5EL</strain>
        <plasmid evidence="1 2">lp48</plasmid>
    </source>
</reference>
<dbReference type="Proteomes" id="UP000264231">
    <property type="component" value="Plasmid lp48"/>
</dbReference>